<evidence type="ECO:0000256" key="4">
    <source>
        <dbReference type="ARBA" id="ARBA00035242"/>
    </source>
</evidence>
<dbReference type="GO" id="GO:0002181">
    <property type="term" value="P:cytoplasmic translation"/>
    <property type="evidence" value="ECO:0007669"/>
    <property type="project" value="TreeGrafter"/>
</dbReference>
<dbReference type="InterPro" id="IPR002171">
    <property type="entry name" value="Ribosomal_uL2"/>
</dbReference>
<evidence type="ECO:0000256" key="1">
    <source>
        <dbReference type="ARBA" id="ARBA00005636"/>
    </source>
</evidence>
<evidence type="ECO:0000256" key="6">
    <source>
        <dbReference type="SAM" id="MobiDB-lite"/>
    </source>
</evidence>
<dbReference type="FunFam" id="2.30.30.30:FF:000001">
    <property type="entry name" value="50S ribosomal protein L2"/>
    <property type="match status" value="1"/>
</dbReference>
<gene>
    <name evidence="9" type="ORF">A2W41_03755</name>
</gene>
<dbReference type="GO" id="GO:0003723">
    <property type="term" value="F:RNA binding"/>
    <property type="evidence" value="ECO:0007669"/>
    <property type="project" value="InterPro"/>
</dbReference>
<evidence type="ECO:0000256" key="2">
    <source>
        <dbReference type="ARBA" id="ARBA00022980"/>
    </source>
</evidence>
<dbReference type="Gene3D" id="4.10.950.10">
    <property type="entry name" value="Ribosomal protein L2, domain 3"/>
    <property type="match status" value="1"/>
</dbReference>
<dbReference type="FunFam" id="4.10.950.10:FF:000001">
    <property type="entry name" value="50S ribosomal protein L2"/>
    <property type="match status" value="1"/>
</dbReference>
<dbReference type="SUPFAM" id="SSF50249">
    <property type="entry name" value="Nucleic acid-binding proteins"/>
    <property type="match status" value="1"/>
</dbReference>
<dbReference type="InterPro" id="IPR014722">
    <property type="entry name" value="Rib_uL2_dom2"/>
</dbReference>
<dbReference type="EMBL" id="MHNI01000018">
    <property type="protein sequence ID" value="OGZ42471.1"/>
    <property type="molecule type" value="Genomic_DNA"/>
</dbReference>
<feature type="domain" description="Large ribosomal subunit protein uL2 RNA-binding" evidence="8">
    <location>
        <begin position="41"/>
        <end position="117"/>
    </location>
</feature>
<dbReference type="InterPro" id="IPR022666">
    <property type="entry name" value="Ribosomal_uL2_RNA-bd_dom"/>
</dbReference>
<protein>
    <recommendedName>
        <fullName evidence="4">Large ribosomal subunit protein uL2</fullName>
    </recommendedName>
    <alternativeName>
        <fullName evidence="5">50S ribosomal protein L2</fullName>
    </alternativeName>
</protein>
<evidence type="ECO:0000259" key="7">
    <source>
        <dbReference type="SMART" id="SM01382"/>
    </source>
</evidence>
<evidence type="ECO:0000259" key="8">
    <source>
        <dbReference type="SMART" id="SM01383"/>
    </source>
</evidence>
<dbReference type="InterPro" id="IPR022669">
    <property type="entry name" value="Ribosomal_uL2_C"/>
</dbReference>
<evidence type="ECO:0000256" key="3">
    <source>
        <dbReference type="ARBA" id="ARBA00023274"/>
    </source>
</evidence>
<dbReference type="PANTHER" id="PTHR13691">
    <property type="entry name" value="RIBOSOMAL PROTEIN L2"/>
    <property type="match status" value="1"/>
</dbReference>
<dbReference type="InterPro" id="IPR008991">
    <property type="entry name" value="Translation_prot_SH3-like_sf"/>
</dbReference>
<dbReference type="InterPro" id="IPR005880">
    <property type="entry name" value="Ribosomal_uL2_bac/org-type"/>
</dbReference>
<dbReference type="NCBIfam" id="TIGR01171">
    <property type="entry name" value="rplB_bact"/>
    <property type="match status" value="1"/>
</dbReference>
<dbReference type="PANTHER" id="PTHR13691:SF5">
    <property type="entry name" value="LARGE RIBOSOMAL SUBUNIT PROTEIN UL2M"/>
    <property type="match status" value="1"/>
</dbReference>
<organism evidence="9 10">
    <name type="scientific">Candidatus Ryanbacteria bacterium RIFCSPHIGHO2_01_45_13</name>
    <dbReference type="NCBI Taxonomy" id="1802112"/>
    <lineage>
        <taxon>Bacteria</taxon>
        <taxon>Candidatus Ryaniibacteriota</taxon>
    </lineage>
</organism>
<evidence type="ECO:0000313" key="10">
    <source>
        <dbReference type="Proteomes" id="UP000176700"/>
    </source>
</evidence>
<evidence type="ECO:0000256" key="5">
    <source>
        <dbReference type="ARBA" id="ARBA00035459"/>
    </source>
</evidence>
<dbReference type="GO" id="GO:0015934">
    <property type="term" value="C:large ribosomal subunit"/>
    <property type="evidence" value="ECO:0007669"/>
    <property type="project" value="InterPro"/>
</dbReference>
<comment type="similarity">
    <text evidence="1">Belongs to the universal ribosomal protein uL2 family.</text>
</comment>
<feature type="compositionally biased region" description="Basic residues" evidence="6">
    <location>
        <begin position="243"/>
        <end position="264"/>
    </location>
</feature>
<dbReference type="Pfam" id="PF03947">
    <property type="entry name" value="Ribosomal_L2_C"/>
    <property type="match status" value="1"/>
</dbReference>
<comment type="caution">
    <text evidence="9">The sequence shown here is derived from an EMBL/GenBank/DDBJ whole genome shotgun (WGS) entry which is preliminary data.</text>
</comment>
<dbReference type="InterPro" id="IPR012340">
    <property type="entry name" value="NA-bd_OB-fold"/>
</dbReference>
<sequence>MKKYKPTSPGRRGMTGISYKDVLTSTEPFKSLTKGVQRSVGRNSKGRITVRHKGGGAKRLYREVSFDYKQENIPARVVSVEYDPNRSSFISLVVYKNGARQYRLTPGGVKVGDEMVMSKSARVKSGNALPLGLLPSGTRVYNIELQPGSGGKLARSAGDSAEIMSHEKGLTLVRLPSKELRHILSAAWATVGATTPEERRFVIYGKAGRSRRKGIRPTVRGSAMNPVDHPYGGGEGKAPQGTRRPKNKWGKGVRGVKTRGKKKYSNMYIVSRRPKVKRKK</sequence>
<reference evidence="9 10" key="1">
    <citation type="journal article" date="2016" name="Nat. Commun.">
        <title>Thousands of microbial genomes shed light on interconnected biogeochemical processes in an aquifer system.</title>
        <authorList>
            <person name="Anantharaman K."/>
            <person name="Brown C.T."/>
            <person name="Hug L.A."/>
            <person name="Sharon I."/>
            <person name="Castelle C.J."/>
            <person name="Probst A.J."/>
            <person name="Thomas B.C."/>
            <person name="Singh A."/>
            <person name="Wilkins M.J."/>
            <person name="Karaoz U."/>
            <person name="Brodie E.L."/>
            <person name="Williams K.H."/>
            <person name="Hubbard S.S."/>
            <person name="Banfield J.F."/>
        </authorList>
    </citation>
    <scope>NUCLEOTIDE SEQUENCE [LARGE SCALE GENOMIC DNA]</scope>
</reference>
<name>A0A1G2FY33_9BACT</name>
<proteinExistence type="inferred from homology"/>
<feature type="domain" description="Large ribosomal subunit protein uL2 C-terminal" evidence="7">
    <location>
        <begin position="123"/>
        <end position="252"/>
    </location>
</feature>
<keyword evidence="3" id="KW-0687">Ribonucleoprotein</keyword>
<dbReference type="PIRSF" id="PIRSF002158">
    <property type="entry name" value="Ribosomal_L2"/>
    <property type="match status" value="1"/>
</dbReference>
<dbReference type="Proteomes" id="UP000176700">
    <property type="component" value="Unassembled WGS sequence"/>
</dbReference>
<dbReference type="SUPFAM" id="SSF50104">
    <property type="entry name" value="Translation proteins SH3-like domain"/>
    <property type="match status" value="1"/>
</dbReference>
<keyword evidence="2 9" id="KW-0689">Ribosomal protein</keyword>
<dbReference type="InterPro" id="IPR022671">
    <property type="entry name" value="Ribosomal_uL2_CS"/>
</dbReference>
<dbReference type="AlphaFoldDB" id="A0A1G2FY33"/>
<accession>A0A1G2FY33</accession>
<dbReference type="Gene3D" id="2.30.30.30">
    <property type="match status" value="1"/>
</dbReference>
<dbReference type="SMART" id="SM01383">
    <property type="entry name" value="Ribosomal_L2"/>
    <property type="match status" value="1"/>
</dbReference>
<dbReference type="SMART" id="SM01382">
    <property type="entry name" value="Ribosomal_L2_C"/>
    <property type="match status" value="1"/>
</dbReference>
<dbReference type="Gene3D" id="2.40.50.140">
    <property type="entry name" value="Nucleic acid-binding proteins"/>
    <property type="match status" value="1"/>
</dbReference>
<dbReference type="PROSITE" id="PS00467">
    <property type="entry name" value="RIBOSOMAL_L2"/>
    <property type="match status" value="1"/>
</dbReference>
<dbReference type="Pfam" id="PF00181">
    <property type="entry name" value="Ribosomal_L2_N"/>
    <property type="match status" value="1"/>
</dbReference>
<feature type="region of interest" description="Disordered" evidence="6">
    <location>
        <begin position="213"/>
        <end position="266"/>
    </location>
</feature>
<evidence type="ECO:0000313" key="9">
    <source>
        <dbReference type="EMBL" id="OGZ42471.1"/>
    </source>
</evidence>
<dbReference type="GO" id="GO:0016740">
    <property type="term" value="F:transferase activity"/>
    <property type="evidence" value="ECO:0007669"/>
    <property type="project" value="InterPro"/>
</dbReference>
<dbReference type="InterPro" id="IPR014726">
    <property type="entry name" value="Ribosomal_uL2_dom3"/>
</dbReference>
<dbReference type="GO" id="GO:0003735">
    <property type="term" value="F:structural constituent of ribosome"/>
    <property type="evidence" value="ECO:0007669"/>
    <property type="project" value="InterPro"/>
</dbReference>